<feature type="domain" description="G-protein coupled receptors family 1 profile" evidence="10">
    <location>
        <begin position="31"/>
        <end position="288"/>
    </location>
</feature>
<name>A0A8S3YNZ1_9EUPU</name>
<dbReference type="InterPro" id="IPR000276">
    <property type="entry name" value="GPCR_Rhodpsn"/>
</dbReference>
<dbReference type="CDD" id="cd00637">
    <property type="entry name" value="7tm_classA_rhodopsin-like"/>
    <property type="match status" value="1"/>
</dbReference>
<keyword evidence="3 9" id="KW-0812">Transmembrane</keyword>
<dbReference type="GO" id="GO:0004930">
    <property type="term" value="F:G protein-coupled receptor activity"/>
    <property type="evidence" value="ECO:0007669"/>
    <property type="project" value="UniProtKB-KW"/>
</dbReference>
<protein>
    <recommendedName>
        <fullName evidence="10">G-protein coupled receptors family 1 profile domain-containing protein</fullName>
    </recommendedName>
</protein>
<dbReference type="GO" id="GO:0005886">
    <property type="term" value="C:plasma membrane"/>
    <property type="evidence" value="ECO:0007669"/>
    <property type="project" value="UniProtKB-SubCell"/>
</dbReference>
<dbReference type="PRINTS" id="PR00237">
    <property type="entry name" value="GPCRRHODOPSN"/>
</dbReference>
<keyword evidence="7" id="KW-0675">Receptor</keyword>
<keyword evidence="6 9" id="KW-0472">Membrane</keyword>
<dbReference type="PANTHER" id="PTHR24228">
    <property type="entry name" value="B2 BRADYKININ RECEPTOR/ANGIOTENSIN II RECEPTOR"/>
    <property type="match status" value="1"/>
</dbReference>
<feature type="transmembrane region" description="Helical" evidence="9">
    <location>
        <begin position="230"/>
        <end position="252"/>
    </location>
</feature>
<evidence type="ECO:0000256" key="2">
    <source>
        <dbReference type="ARBA" id="ARBA00022475"/>
    </source>
</evidence>
<keyword evidence="8" id="KW-0807">Transducer</keyword>
<feature type="transmembrane region" description="Helical" evidence="9">
    <location>
        <begin position="272"/>
        <end position="291"/>
    </location>
</feature>
<feature type="transmembrane region" description="Helical" evidence="9">
    <location>
        <begin position="185"/>
        <end position="209"/>
    </location>
</feature>
<gene>
    <name evidence="11" type="ORF">CUNI_LOCUS4357</name>
</gene>
<dbReference type="InterPro" id="IPR017452">
    <property type="entry name" value="GPCR_Rhodpsn_7TM"/>
</dbReference>
<evidence type="ECO:0000313" key="11">
    <source>
        <dbReference type="EMBL" id="CAG5118799.1"/>
    </source>
</evidence>
<evidence type="ECO:0000256" key="8">
    <source>
        <dbReference type="ARBA" id="ARBA00023224"/>
    </source>
</evidence>
<keyword evidence="2" id="KW-1003">Cell membrane</keyword>
<dbReference type="Gene3D" id="1.20.1070.10">
    <property type="entry name" value="Rhodopsin 7-helix transmembrane proteins"/>
    <property type="match status" value="1"/>
</dbReference>
<keyword evidence="4 9" id="KW-1133">Transmembrane helix</keyword>
<proteinExistence type="predicted"/>
<dbReference type="EMBL" id="CAJHNH020000610">
    <property type="protein sequence ID" value="CAG5118799.1"/>
    <property type="molecule type" value="Genomic_DNA"/>
</dbReference>
<comment type="caution">
    <text evidence="11">The sequence shown here is derived from an EMBL/GenBank/DDBJ whole genome shotgun (WGS) entry which is preliminary data.</text>
</comment>
<evidence type="ECO:0000313" key="12">
    <source>
        <dbReference type="Proteomes" id="UP000678393"/>
    </source>
</evidence>
<dbReference type="PROSITE" id="PS50262">
    <property type="entry name" value="G_PROTEIN_RECEP_F1_2"/>
    <property type="match status" value="1"/>
</dbReference>
<dbReference type="OrthoDB" id="10044919at2759"/>
<feature type="transmembrane region" description="Helical" evidence="9">
    <location>
        <begin position="52"/>
        <end position="73"/>
    </location>
</feature>
<keyword evidence="12" id="KW-1185">Reference proteome</keyword>
<keyword evidence="5" id="KW-0297">G-protein coupled receptor</keyword>
<dbReference type="PANTHER" id="PTHR24228:SF74">
    <property type="entry name" value="G-PROTEIN COUPLED RECEPTORS FAMILY 1 PROFILE DOMAIN-CONTAINING PROTEIN"/>
    <property type="match status" value="1"/>
</dbReference>
<evidence type="ECO:0000256" key="4">
    <source>
        <dbReference type="ARBA" id="ARBA00022989"/>
    </source>
</evidence>
<evidence type="ECO:0000256" key="3">
    <source>
        <dbReference type="ARBA" id="ARBA00022692"/>
    </source>
</evidence>
<dbReference type="Pfam" id="PF00001">
    <property type="entry name" value="7tm_1"/>
    <property type="match status" value="1"/>
</dbReference>
<reference evidence="11" key="1">
    <citation type="submission" date="2021-04" db="EMBL/GenBank/DDBJ databases">
        <authorList>
            <consortium name="Molecular Ecology Group"/>
        </authorList>
    </citation>
    <scope>NUCLEOTIDE SEQUENCE</scope>
</reference>
<accession>A0A8S3YNZ1</accession>
<evidence type="ECO:0000256" key="5">
    <source>
        <dbReference type="ARBA" id="ARBA00023040"/>
    </source>
</evidence>
<dbReference type="SUPFAM" id="SSF81321">
    <property type="entry name" value="Family A G protein-coupled receptor-like"/>
    <property type="match status" value="1"/>
</dbReference>
<evidence type="ECO:0000256" key="6">
    <source>
        <dbReference type="ARBA" id="ARBA00023136"/>
    </source>
</evidence>
<feature type="transmembrane region" description="Helical" evidence="9">
    <location>
        <begin position="93"/>
        <end position="115"/>
    </location>
</feature>
<evidence type="ECO:0000259" key="10">
    <source>
        <dbReference type="PROSITE" id="PS50262"/>
    </source>
</evidence>
<feature type="transmembrane region" description="Helical" evidence="9">
    <location>
        <begin position="136"/>
        <end position="155"/>
    </location>
</feature>
<sequence length="327" mass="36749">MCSVNKTELTDELRNVHAGCSLTIAVLGTLGNAMSVSLICKARLYKASPIMMLILDLCVSNALSTTIILPIITATSIYRQWVFGKVFCKAFGYLMYVTLMAECLILTNLTVCQYLTIVHQVSIKAFTLNRHTHLRLFALVGLPWVIAILVFLVPLTDTWDTFGYEYKTGYCSLIKVDRGIGFKTILAFAVICIMTAVTFYCYSAILIIYMKSRRRIQQGHQSQAPKFQGYTKKILLMISAILINYIVTYLPFLVSSTVDPCRGHTSLPVHTVMIYVSWSHSAINPVIYALLNRKIKVLWCNTLHSLPSISRFTSKNTSDERRGTEPG</sequence>
<organism evidence="11 12">
    <name type="scientific">Candidula unifasciata</name>
    <dbReference type="NCBI Taxonomy" id="100452"/>
    <lineage>
        <taxon>Eukaryota</taxon>
        <taxon>Metazoa</taxon>
        <taxon>Spiralia</taxon>
        <taxon>Lophotrochozoa</taxon>
        <taxon>Mollusca</taxon>
        <taxon>Gastropoda</taxon>
        <taxon>Heterobranchia</taxon>
        <taxon>Euthyneura</taxon>
        <taxon>Panpulmonata</taxon>
        <taxon>Eupulmonata</taxon>
        <taxon>Stylommatophora</taxon>
        <taxon>Helicina</taxon>
        <taxon>Helicoidea</taxon>
        <taxon>Geomitridae</taxon>
        <taxon>Candidula</taxon>
    </lineage>
</organism>
<feature type="transmembrane region" description="Helical" evidence="9">
    <location>
        <begin position="16"/>
        <end position="40"/>
    </location>
</feature>
<evidence type="ECO:0000256" key="7">
    <source>
        <dbReference type="ARBA" id="ARBA00023170"/>
    </source>
</evidence>
<comment type="subcellular location">
    <subcellularLocation>
        <location evidence="1">Cell membrane</location>
        <topology evidence="1">Multi-pass membrane protein</topology>
    </subcellularLocation>
</comment>
<dbReference type="AlphaFoldDB" id="A0A8S3YNZ1"/>
<evidence type="ECO:0000256" key="1">
    <source>
        <dbReference type="ARBA" id="ARBA00004651"/>
    </source>
</evidence>
<evidence type="ECO:0000256" key="9">
    <source>
        <dbReference type="SAM" id="Phobius"/>
    </source>
</evidence>
<dbReference type="Proteomes" id="UP000678393">
    <property type="component" value="Unassembled WGS sequence"/>
</dbReference>